<comment type="caution">
    <text evidence="2">The sequence shown here is derived from an EMBL/GenBank/DDBJ whole genome shotgun (WGS) entry which is preliminary data.</text>
</comment>
<keyword evidence="1" id="KW-0472">Membrane</keyword>
<dbReference type="EMBL" id="JBHTLU010000015">
    <property type="protein sequence ID" value="MFD1221203.1"/>
    <property type="molecule type" value="Genomic_DNA"/>
</dbReference>
<keyword evidence="1" id="KW-1133">Transmembrane helix</keyword>
<keyword evidence="3" id="KW-1185">Reference proteome</keyword>
<protein>
    <submittedName>
        <fullName evidence="2">YqzM family protein</fullName>
    </submittedName>
</protein>
<evidence type="ECO:0000313" key="2">
    <source>
        <dbReference type="EMBL" id="MFD1221203.1"/>
    </source>
</evidence>
<organism evidence="2 3">
    <name type="scientific">Paenibacillus vulneris</name>
    <dbReference type="NCBI Taxonomy" id="1133364"/>
    <lineage>
        <taxon>Bacteria</taxon>
        <taxon>Bacillati</taxon>
        <taxon>Bacillota</taxon>
        <taxon>Bacilli</taxon>
        <taxon>Bacillales</taxon>
        <taxon>Paenibacillaceae</taxon>
        <taxon>Paenibacillus</taxon>
    </lineage>
</organism>
<evidence type="ECO:0000256" key="1">
    <source>
        <dbReference type="SAM" id="Phobius"/>
    </source>
</evidence>
<dbReference type="RefSeq" id="WP_144027805.1">
    <property type="nucleotide sequence ID" value="NZ_BAABJG010000021.1"/>
</dbReference>
<name>A0ABW3UKD4_9BACL</name>
<reference evidence="3" key="1">
    <citation type="journal article" date="2019" name="Int. J. Syst. Evol. Microbiol.">
        <title>The Global Catalogue of Microorganisms (GCM) 10K type strain sequencing project: providing services to taxonomists for standard genome sequencing and annotation.</title>
        <authorList>
            <consortium name="The Broad Institute Genomics Platform"/>
            <consortium name="The Broad Institute Genome Sequencing Center for Infectious Disease"/>
            <person name="Wu L."/>
            <person name="Ma J."/>
        </authorList>
    </citation>
    <scope>NUCLEOTIDE SEQUENCE [LARGE SCALE GENOMIC DNA]</scope>
    <source>
        <strain evidence="3">CCUG 53270</strain>
    </source>
</reference>
<sequence>MSDPKHPELHVMEEPTNDFLDVAIGFGVFFGVLLLIAVVATVVQVMTR</sequence>
<keyword evidence="1" id="KW-0812">Transmembrane</keyword>
<gene>
    <name evidence="2" type="ORF">ACFQ4B_13835</name>
</gene>
<feature type="transmembrane region" description="Helical" evidence="1">
    <location>
        <begin position="20"/>
        <end position="43"/>
    </location>
</feature>
<dbReference type="Proteomes" id="UP001597180">
    <property type="component" value="Unassembled WGS sequence"/>
</dbReference>
<proteinExistence type="predicted"/>
<accession>A0ABW3UKD4</accession>
<evidence type="ECO:0000313" key="3">
    <source>
        <dbReference type="Proteomes" id="UP001597180"/>
    </source>
</evidence>